<organism evidence="4 5">
    <name type="scientific">Pseudonocardia zijingensis</name>
    <dbReference type="NCBI Taxonomy" id="153376"/>
    <lineage>
        <taxon>Bacteria</taxon>
        <taxon>Bacillati</taxon>
        <taxon>Actinomycetota</taxon>
        <taxon>Actinomycetes</taxon>
        <taxon>Pseudonocardiales</taxon>
        <taxon>Pseudonocardiaceae</taxon>
        <taxon>Pseudonocardia</taxon>
    </lineage>
</organism>
<evidence type="ECO:0000313" key="5">
    <source>
        <dbReference type="Proteomes" id="UP001499967"/>
    </source>
</evidence>
<dbReference type="PROSITE" id="PS00211">
    <property type="entry name" value="ABC_TRANSPORTER_1"/>
    <property type="match status" value="1"/>
</dbReference>
<evidence type="ECO:0000313" key="4">
    <source>
        <dbReference type="EMBL" id="GAA0934269.1"/>
    </source>
</evidence>
<dbReference type="CDD" id="cd03214">
    <property type="entry name" value="ABC_Iron-Siderophores_B12_Hemin"/>
    <property type="match status" value="1"/>
</dbReference>
<evidence type="ECO:0000256" key="2">
    <source>
        <dbReference type="ARBA" id="ARBA00022840"/>
    </source>
</evidence>
<dbReference type="PROSITE" id="PS50893">
    <property type="entry name" value="ABC_TRANSPORTER_2"/>
    <property type="match status" value="1"/>
</dbReference>
<name>A0ABN1PW96_9PSEU</name>
<dbReference type="InterPro" id="IPR027417">
    <property type="entry name" value="P-loop_NTPase"/>
</dbReference>
<protein>
    <submittedName>
        <fullName evidence="4">ABC transporter ATP-binding protein</fullName>
    </submittedName>
</protein>
<dbReference type="PANTHER" id="PTHR42794:SF2">
    <property type="entry name" value="ABC TRANSPORTER ATP-BINDING PROTEIN"/>
    <property type="match status" value="1"/>
</dbReference>
<dbReference type="SUPFAM" id="SSF52540">
    <property type="entry name" value="P-loop containing nucleoside triphosphate hydrolases"/>
    <property type="match status" value="1"/>
</dbReference>
<dbReference type="Pfam" id="PF00005">
    <property type="entry name" value="ABC_tran"/>
    <property type="match status" value="1"/>
</dbReference>
<dbReference type="PANTHER" id="PTHR42794">
    <property type="entry name" value="HEMIN IMPORT ATP-BINDING PROTEIN HMUV"/>
    <property type="match status" value="1"/>
</dbReference>
<evidence type="ECO:0000259" key="3">
    <source>
        <dbReference type="PROSITE" id="PS50893"/>
    </source>
</evidence>
<dbReference type="GO" id="GO:0005524">
    <property type="term" value="F:ATP binding"/>
    <property type="evidence" value="ECO:0007669"/>
    <property type="project" value="UniProtKB-KW"/>
</dbReference>
<comment type="caution">
    <text evidence="4">The sequence shown here is derived from an EMBL/GenBank/DDBJ whole genome shotgun (WGS) entry which is preliminary data.</text>
</comment>
<dbReference type="RefSeq" id="WP_343941460.1">
    <property type="nucleotide sequence ID" value="NZ_BAAAHP010000071.1"/>
</dbReference>
<gene>
    <name evidence="4" type="ORF">GCM10009559_24650</name>
</gene>
<dbReference type="InterPro" id="IPR003439">
    <property type="entry name" value="ABC_transporter-like_ATP-bd"/>
</dbReference>
<keyword evidence="2 4" id="KW-0067">ATP-binding</keyword>
<evidence type="ECO:0000256" key="1">
    <source>
        <dbReference type="ARBA" id="ARBA00022741"/>
    </source>
</evidence>
<feature type="domain" description="ABC transporter" evidence="3">
    <location>
        <begin position="2"/>
        <end position="234"/>
    </location>
</feature>
<dbReference type="InterPro" id="IPR017871">
    <property type="entry name" value="ABC_transporter-like_CS"/>
</dbReference>
<dbReference type="Proteomes" id="UP001499967">
    <property type="component" value="Unassembled WGS sequence"/>
</dbReference>
<proteinExistence type="predicted"/>
<keyword evidence="5" id="KW-1185">Reference proteome</keyword>
<dbReference type="Gene3D" id="3.40.50.300">
    <property type="entry name" value="P-loop containing nucleotide triphosphate hydrolases"/>
    <property type="match status" value="1"/>
</dbReference>
<keyword evidence="1" id="KW-0547">Nucleotide-binding</keyword>
<sequence>MISAHDISFSYGETLVLSDAALVARSGETVGLIGPNGSGKTTLLRVLHGAIRPETATISLDGTPLREFSGRQLARRIAVVAQENPSEIPMTVADMVLLGRSPLQTSFQRYTAADHRAAAAALRRVGARGLADREFRSLSGGERQRVLIARALAQEADHLLLDEPTNHLDVRYQHEVLGLVRALDLTTVVVLHDLNLAARYCDRLVLLHRGKVVAAGDPGEVLTPEVLEPVYDVAVRRFVELGAVQLVFGPHPDPRSAGVVAR</sequence>
<dbReference type="SMART" id="SM00382">
    <property type="entry name" value="AAA"/>
    <property type="match status" value="1"/>
</dbReference>
<reference evidence="4 5" key="1">
    <citation type="journal article" date="2019" name="Int. J. Syst. Evol. Microbiol.">
        <title>The Global Catalogue of Microorganisms (GCM) 10K type strain sequencing project: providing services to taxonomists for standard genome sequencing and annotation.</title>
        <authorList>
            <consortium name="The Broad Institute Genomics Platform"/>
            <consortium name="The Broad Institute Genome Sequencing Center for Infectious Disease"/>
            <person name="Wu L."/>
            <person name="Ma J."/>
        </authorList>
    </citation>
    <scope>NUCLEOTIDE SEQUENCE [LARGE SCALE GENOMIC DNA]</scope>
    <source>
        <strain evidence="4 5">JCM 11117</strain>
    </source>
</reference>
<dbReference type="EMBL" id="BAAAHP010000071">
    <property type="protein sequence ID" value="GAA0934269.1"/>
    <property type="molecule type" value="Genomic_DNA"/>
</dbReference>
<dbReference type="InterPro" id="IPR003593">
    <property type="entry name" value="AAA+_ATPase"/>
</dbReference>
<accession>A0ABN1PW96</accession>